<comment type="caution">
    <text evidence="2">The sequence shown here is derived from an EMBL/GenBank/DDBJ whole genome shotgun (WGS) entry which is preliminary data.</text>
</comment>
<gene>
    <name evidence="2" type="ORF">HGM15179_022487</name>
</gene>
<feature type="region of interest" description="Disordered" evidence="1">
    <location>
        <begin position="1"/>
        <end position="76"/>
    </location>
</feature>
<dbReference type="Proteomes" id="UP000796761">
    <property type="component" value="Unassembled WGS sequence"/>
</dbReference>
<keyword evidence="3" id="KW-1185">Reference proteome</keyword>
<feature type="compositionally biased region" description="Low complexity" evidence="1">
    <location>
        <begin position="24"/>
        <end position="49"/>
    </location>
</feature>
<dbReference type="OrthoDB" id="8955325at2759"/>
<evidence type="ECO:0000313" key="3">
    <source>
        <dbReference type="Proteomes" id="UP000796761"/>
    </source>
</evidence>
<organism evidence="2 3">
    <name type="scientific">Zosterops borbonicus</name>
    <dbReference type="NCBI Taxonomy" id="364589"/>
    <lineage>
        <taxon>Eukaryota</taxon>
        <taxon>Metazoa</taxon>
        <taxon>Chordata</taxon>
        <taxon>Craniata</taxon>
        <taxon>Vertebrata</taxon>
        <taxon>Euteleostomi</taxon>
        <taxon>Archelosauria</taxon>
        <taxon>Archosauria</taxon>
        <taxon>Dinosauria</taxon>
        <taxon>Saurischia</taxon>
        <taxon>Theropoda</taxon>
        <taxon>Coelurosauria</taxon>
        <taxon>Aves</taxon>
        <taxon>Neognathae</taxon>
        <taxon>Neoaves</taxon>
        <taxon>Telluraves</taxon>
        <taxon>Australaves</taxon>
        <taxon>Passeriformes</taxon>
        <taxon>Sylvioidea</taxon>
        <taxon>Zosteropidae</taxon>
        <taxon>Zosterops</taxon>
    </lineage>
</organism>
<proteinExistence type="predicted"/>
<sequence>MDPPSYGEWQHEQYGYGGYGSQTLPAPGGAAPAARGKAKLGPPARDPAALKPPPPAPGKSGAKVNGSGPGWWPECTCSSRDWYEQDTF</sequence>
<evidence type="ECO:0000313" key="2">
    <source>
        <dbReference type="EMBL" id="TRZ04623.1"/>
    </source>
</evidence>
<evidence type="ECO:0000256" key="1">
    <source>
        <dbReference type="SAM" id="MobiDB-lite"/>
    </source>
</evidence>
<protein>
    <submittedName>
        <fullName evidence="2">Uncharacterized protein</fullName>
    </submittedName>
</protein>
<name>A0A8K1D342_9PASS</name>
<accession>A0A8K1D342</accession>
<reference evidence="2" key="1">
    <citation type="submission" date="2019-04" db="EMBL/GenBank/DDBJ databases">
        <title>Genome assembly of Zosterops borbonicus 15179.</title>
        <authorList>
            <person name="Leroy T."/>
            <person name="Anselmetti Y."/>
            <person name="Tilak M.-K."/>
            <person name="Nabholz B."/>
        </authorList>
    </citation>
    <scope>NUCLEOTIDE SEQUENCE</scope>
    <source>
        <strain evidence="2">HGM_15179</strain>
        <tissue evidence="2">Muscle</tissue>
    </source>
</reference>
<dbReference type="EMBL" id="SWJQ01025327">
    <property type="protein sequence ID" value="TRZ04623.1"/>
    <property type="molecule type" value="Genomic_DNA"/>
</dbReference>
<dbReference type="AlphaFoldDB" id="A0A8K1D342"/>